<evidence type="ECO:0000313" key="3">
    <source>
        <dbReference type="Proteomes" id="UP000215914"/>
    </source>
</evidence>
<dbReference type="EMBL" id="MNCJ02000328">
    <property type="protein sequence ID" value="KAF5774034.1"/>
    <property type="molecule type" value="Genomic_DNA"/>
</dbReference>
<proteinExistence type="predicted"/>
<keyword evidence="3" id="KW-1185">Reference proteome</keyword>
<reference evidence="2" key="1">
    <citation type="journal article" date="2017" name="Nature">
        <title>The sunflower genome provides insights into oil metabolism, flowering and Asterid evolution.</title>
        <authorList>
            <person name="Badouin H."/>
            <person name="Gouzy J."/>
            <person name="Grassa C.J."/>
            <person name="Murat F."/>
            <person name="Staton S.E."/>
            <person name="Cottret L."/>
            <person name="Lelandais-Briere C."/>
            <person name="Owens G.L."/>
            <person name="Carrere S."/>
            <person name="Mayjonade B."/>
            <person name="Legrand L."/>
            <person name="Gill N."/>
            <person name="Kane N.C."/>
            <person name="Bowers J.E."/>
            <person name="Hubner S."/>
            <person name="Bellec A."/>
            <person name="Berard A."/>
            <person name="Berges H."/>
            <person name="Blanchet N."/>
            <person name="Boniface M.C."/>
            <person name="Brunel D."/>
            <person name="Catrice O."/>
            <person name="Chaidir N."/>
            <person name="Claudel C."/>
            <person name="Donnadieu C."/>
            <person name="Faraut T."/>
            <person name="Fievet G."/>
            <person name="Helmstetter N."/>
            <person name="King M."/>
            <person name="Knapp S.J."/>
            <person name="Lai Z."/>
            <person name="Le Paslier M.C."/>
            <person name="Lippi Y."/>
            <person name="Lorenzon L."/>
            <person name="Mandel J.R."/>
            <person name="Marage G."/>
            <person name="Marchand G."/>
            <person name="Marquand E."/>
            <person name="Bret-Mestries E."/>
            <person name="Morien E."/>
            <person name="Nambeesan S."/>
            <person name="Nguyen T."/>
            <person name="Pegot-Espagnet P."/>
            <person name="Pouilly N."/>
            <person name="Raftis F."/>
            <person name="Sallet E."/>
            <person name="Schiex T."/>
            <person name="Thomas J."/>
            <person name="Vandecasteele C."/>
            <person name="Vares D."/>
            <person name="Vear F."/>
            <person name="Vautrin S."/>
            <person name="Crespi M."/>
            <person name="Mangin B."/>
            <person name="Burke J.M."/>
            <person name="Salse J."/>
            <person name="Munos S."/>
            <person name="Vincourt P."/>
            <person name="Rieseberg L.H."/>
            <person name="Langlade N.B."/>
        </authorList>
    </citation>
    <scope>NUCLEOTIDE SEQUENCE</scope>
    <source>
        <tissue evidence="2">Leaves</tissue>
    </source>
</reference>
<sequence>MMIGRLDRKARLVLREENDDGLAVEAPLWRMVCPDFEGKVHIVKCGAGEEGWNRTIIGNFQMPVEAALNAVLPGGKGHLGALREPAATGVPKETVLKFSDKRQRKKKTHEAISVPSLVPEVLLRVRVDRLRVLSPLMIRKRKVAASVAGGEKVPKFRKTRATAVPEPQTAVPTEPREEPVSVLVTPPSSPKGVEVETQKKGEESPSIEVVSGGSTPPSVHAEQTSKKTAGEMIVDTLDSSNNLIDPHEDGGKGVRSQSPLKKLLGPLLRVKGLGIKLQFSRGRVNWSIIIVLIPKSGVLISTAPLEYLAGG</sequence>
<dbReference type="Proteomes" id="UP000215914">
    <property type="component" value="Unassembled WGS sequence"/>
</dbReference>
<evidence type="ECO:0000256" key="1">
    <source>
        <dbReference type="SAM" id="MobiDB-lite"/>
    </source>
</evidence>
<protein>
    <submittedName>
        <fullName evidence="2">Uncharacterized protein</fullName>
    </submittedName>
</protein>
<reference evidence="2" key="2">
    <citation type="submission" date="2020-06" db="EMBL/GenBank/DDBJ databases">
        <title>Helianthus annuus Genome sequencing and assembly Release 2.</title>
        <authorList>
            <person name="Gouzy J."/>
            <person name="Langlade N."/>
            <person name="Munos S."/>
        </authorList>
    </citation>
    <scope>NUCLEOTIDE SEQUENCE</scope>
    <source>
        <tissue evidence="2">Leaves</tissue>
    </source>
</reference>
<name>A0A9K3ELB3_HELAN</name>
<accession>A0A9K3ELB3</accession>
<gene>
    <name evidence="2" type="ORF">HanXRQr2_Chr13g0595601</name>
</gene>
<dbReference type="AlphaFoldDB" id="A0A9K3ELB3"/>
<feature type="region of interest" description="Disordered" evidence="1">
    <location>
        <begin position="159"/>
        <end position="226"/>
    </location>
</feature>
<evidence type="ECO:0000313" key="2">
    <source>
        <dbReference type="EMBL" id="KAF5774034.1"/>
    </source>
</evidence>
<organism evidence="2 3">
    <name type="scientific">Helianthus annuus</name>
    <name type="common">Common sunflower</name>
    <dbReference type="NCBI Taxonomy" id="4232"/>
    <lineage>
        <taxon>Eukaryota</taxon>
        <taxon>Viridiplantae</taxon>
        <taxon>Streptophyta</taxon>
        <taxon>Embryophyta</taxon>
        <taxon>Tracheophyta</taxon>
        <taxon>Spermatophyta</taxon>
        <taxon>Magnoliopsida</taxon>
        <taxon>eudicotyledons</taxon>
        <taxon>Gunneridae</taxon>
        <taxon>Pentapetalae</taxon>
        <taxon>asterids</taxon>
        <taxon>campanulids</taxon>
        <taxon>Asterales</taxon>
        <taxon>Asteraceae</taxon>
        <taxon>Asteroideae</taxon>
        <taxon>Heliantheae alliance</taxon>
        <taxon>Heliantheae</taxon>
        <taxon>Helianthus</taxon>
    </lineage>
</organism>
<dbReference type="Gramene" id="mRNA:HanXRQr2_Chr13g0595601">
    <property type="protein sequence ID" value="mRNA:HanXRQr2_Chr13g0595601"/>
    <property type="gene ID" value="HanXRQr2_Chr13g0595601"/>
</dbReference>
<comment type="caution">
    <text evidence="2">The sequence shown here is derived from an EMBL/GenBank/DDBJ whole genome shotgun (WGS) entry which is preliminary data.</text>
</comment>
<feature type="compositionally biased region" description="Basic and acidic residues" evidence="1">
    <location>
        <begin position="193"/>
        <end position="203"/>
    </location>
</feature>